<dbReference type="KEGG" id="eiv:EIN_429800"/>
<organism evidence="11 12">
    <name type="scientific">Entamoeba invadens IP1</name>
    <dbReference type="NCBI Taxonomy" id="370355"/>
    <lineage>
        <taxon>Eukaryota</taxon>
        <taxon>Amoebozoa</taxon>
        <taxon>Evosea</taxon>
        <taxon>Archamoebae</taxon>
        <taxon>Mastigamoebida</taxon>
        <taxon>Entamoebidae</taxon>
        <taxon>Entamoeba</taxon>
    </lineage>
</organism>
<keyword evidence="12" id="KW-1185">Reference proteome</keyword>
<dbReference type="PANTHER" id="PTHR22811">
    <property type="entry name" value="TRANSMEMBRANE EMP24 DOMAIN-CONTAINING PROTEIN"/>
    <property type="match status" value="1"/>
</dbReference>
<dbReference type="GeneID" id="14894119"/>
<feature type="domain" description="GOLD" evidence="10">
    <location>
        <begin position="25"/>
        <end position="115"/>
    </location>
</feature>
<dbReference type="PROSITE" id="PS50866">
    <property type="entry name" value="GOLD"/>
    <property type="match status" value="1"/>
</dbReference>
<keyword evidence="4 9" id="KW-0732">Signal</keyword>
<keyword evidence="5 8" id="KW-1133">Transmembrane helix</keyword>
<keyword evidence="3 7" id="KW-0812">Transmembrane</keyword>
<evidence type="ECO:0000313" key="11">
    <source>
        <dbReference type="EMBL" id="ELP95204.1"/>
    </source>
</evidence>
<accession>A0A0A1UGV8</accession>
<dbReference type="Proteomes" id="UP000014680">
    <property type="component" value="Unassembled WGS sequence"/>
</dbReference>
<evidence type="ECO:0000313" key="12">
    <source>
        <dbReference type="Proteomes" id="UP000014680"/>
    </source>
</evidence>
<feature type="chain" id="PRO_5012135963" evidence="9">
    <location>
        <begin position="16"/>
        <end position="205"/>
    </location>
</feature>
<proteinExistence type="inferred from homology"/>
<sequence>MLFIVGLALLLCAKAFQMEIPVNGFRCVTEEVFEGQVVHGIYGLAPGAQLNGRQLEFKVFDDEGEELLVSEIKEGETKNKYALTPDNDGDLDFCFVDTTAMGSKVPLMVTLDITVGFNDKQQTPLAGKDKISHTEEMVDDAHKSAYYIIEYLQECQKIEYHRRDINEATNSRTMWFSILTMIIVVLLTLFQVNSLKNFFLRRKLI</sequence>
<dbReference type="SMART" id="SM01190">
    <property type="entry name" value="EMP24_GP25L"/>
    <property type="match status" value="1"/>
</dbReference>
<evidence type="ECO:0000256" key="5">
    <source>
        <dbReference type="ARBA" id="ARBA00022989"/>
    </source>
</evidence>
<evidence type="ECO:0000256" key="6">
    <source>
        <dbReference type="ARBA" id="ARBA00023136"/>
    </source>
</evidence>
<protein>
    <submittedName>
        <fullName evidence="11">Transmembrane emp24 domain containing protein 10, putative</fullName>
    </submittedName>
</protein>
<dbReference type="AlphaFoldDB" id="A0A0A1UGV8"/>
<evidence type="ECO:0000256" key="4">
    <source>
        <dbReference type="ARBA" id="ARBA00022729"/>
    </source>
</evidence>
<dbReference type="Pfam" id="PF01105">
    <property type="entry name" value="EMP24_GP25L"/>
    <property type="match status" value="1"/>
</dbReference>
<evidence type="ECO:0000256" key="1">
    <source>
        <dbReference type="ARBA" id="ARBA00004479"/>
    </source>
</evidence>
<dbReference type="VEuPathDB" id="AmoebaDB:EIN_429800"/>
<evidence type="ECO:0000256" key="7">
    <source>
        <dbReference type="RuleBase" id="RU003827"/>
    </source>
</evidence>
<comment type="similarity">
    <text evidence="2 7">Belongs to the EMP24/GP25L family.</text>
</comment>
<dbReference type="RefSeq" id="XP_004261975.1">
    <property type="nucleotide sequence ID" value="XM_004261927.1"/>
</dbReference>
<name>A0A0A1UGV8_ENTIV</name>
<dbReference type="InterPro" id="IPR015720">
    <property type="entry name" value="Emp24-like"/>
</dbReference>
<evidence type="ECO:0000256" key="9">
    <source>
        <dbReference type="SAM" id="SignalP"/>
    </source>
</evidence>
<dbReference type="GO" id="GO:0016020">
    <property type="term" value="C:membrane"/>
    <property type="evidence" value="ECO:0007669"/>
    <property type="project" value="UniProtKB-SubCell"/>
</dbReference>
<reference evidence="11 12" key="1">
    <citation type="submission" date="2012-10" db="EMBL/GenBank/DDBJ databases">
        <authorList>
            <person name="Zafar N."/>
            <person name="Inman J."/>
            <person name="Hall N."/>
            <person name="Lorenzi H."/>
            <person name="Caler E."/>
        </authorList>
    </citation>
    <scope>NUCLEOTIDE SEQUENCE [LARGE SCALE GENOMIC DNA]</scope>
    <source>
        <strain evidence="11 12">IP1</strain>
    </source>
</reference>
<dbReference type="EMBL" id="KB206168">
    <property type="protein sequence ID" value="ELP95204.1"/>
    <property type="molecule type" value="Genomic_DNA"/>
</dbReference>
<dbReference type="OMA" id="TKDFAFM"/>
<evidence type="ECO:0000256" key="2">
    <source>
        <dbReference type="ARBA" id="ARBA00007104"/>
    </source>
</evidence>
<evidence type="ECO:0000259" key="10">
    <source>
        <dbReference type="PROSITE" id="PS50866"/>
    </source>
</evidence>
<dbReference type="OrthoDB" id="759142at2759"/>
<comment type="subcellular location">
    <subcellularLocation>
        <location evidence="1 7">Membrane</location>
        <topology evidence="1 7">Single-pass type I membrane protein</topology>
    </subcellularLocation>
</comment>
<dbReference type="InterPro" id="IPR009038">
    <property type="entry name" value="GOLD_dom"/>
</dbReference>
<feature type="signal peptide" evidence="9">
    <location>
        <begin position="1"/>
        <end position="15"/>
    </location>
</feature>
<evidence type="ECO:0000256" key="3">
    <source>
        <dbReference type="ARBA" id="ARBA00022692"/>
    </source>
</evidence>
<feature type="transmembrane region" description="Helical" evidence="8">
    <location>
        <begin position="174"/>
        <end position="195"/>
    </location>
</feature>
<gene>
    <name evidence="11" type="ORF">EIN_429800</name>
</gene>
<evidence type="ECO:0000256" key="8">
    <source>
        <dbReference type="SAM" id="Phobius"/>
    </source>
</evidence>
<keyword evidence="6 8" id="KW-0472">Membrane</keyword>